<protein>
    <recommendedName>
        <fullName evidence="1">Neprosin PEP catalytic domain-containing protein</fullName>
    </recommendedName>
</protein>
<accession>A0AAP0PEP0</accession>
<sequence length="154" mass="16777">MVTNKSLPPTIAFKNVFVYGGTKFITDLLIDKDVDGPGHWRLYVDSKEVGYWTNELVLALNDGANHLLWGSVTLGPISENSSPMGNGRLPDTGDYKKSGFFFKMTMRSGNNYKDPPTDQTDISVDCNANYGVANFKSTYNGVSILYGGPGGMCS</sequence>
<dbReference type="InterPro" id="IPR053168">
    <property type="entry name" value="Glutamic_endopeptidase"/>
</dbReference>
<proteinExistence type="predicted"/>
<comment type="caution">
    <text evidence="2">The sequence shown here is derived from an EMBL/GenBank/DDBJ whole genome shotgun (WGS) entry which is preliminary data.</text>
</comment>
<keyword evidence="3" id="KW-1185">Reference proteome</keyword>
<evidence type="ECO:0000313" key="3">
    <source>
        <dbReference type="Proteomes" id="UP001420932"/>
    </source>
</evidence>
<evidence type="ECO:0000313" key="2">
    <source>
        <dbReference type="EMBL" id="KAK9142403.1"/>
    </source>
</evidence>
<dbReference type="AlphaFoldDB" id="A0AAP0PEP0"/>
<reference evidence="2 3" key="1">
    <citation type="submission" date="2024-01" db="EMBL/GenBank/DDBJ databases">
        <title>Genome assemblies of Stephania.</title>
        <authorList>
            <person name="Yang L."/>
        </authorList>
    </citation>
    <scope>NUCLEOTIDE SEQUENCE [LARGE SCALE GENOMIC DNA]</scope>
    <source>
        <strain evidence="2">YNDBR</strain>
        <tissue evidence="2">Leaf</tissue>
    </source>
</reference>
<dbReference type="InterPro" id="IPR004314">
    <property type="entry name" value="Neprosin"/>
</dbReference>
<dbReference type="PANTHER" id="PTHR31589:SF223">
    <property type="entry name" value="PROTEIN, PUTATIVE (DUF239)-RELATED"/>
    <property type="match status" value="1"/>
</dbReference>
<evidence type="ECO:0000259" key="1">
    <source>
        <dbReference type="PROSITE" id="PS52045"/>
    </source>
</evidence>
<name>A0AAP0PEP0_9MAGN</name>
<feature type="domain" description="Neprosin PEP catalytic" evidence="1">
    <location>
        <begin position="1"/>
        <end position="154"/>
    </location>
</feature>
<dbReference type="PROSITE" id="PS52045">
    <property type="entry name" value="NEPROSIN_PEP_CD"/>
    <property type="match status" value="1"/>
</dbReference>
<organism evidence="2 3">
    <name type="scientific">Stephania yunnanensis</name>
    <dbReference type="NCBI Taxonomy" id="152371"/>
    <lineage>
        <taxon>Eukaryota</taxon>
        <taxon>Viridiplantae</taxon>
        <taxon>Streptophyta</taxon>
        <taxon>Embryophyta</taxon>
        <taxon>Tracheophyta</taxon>
        <taxon>Spermatophyta</taxon>
        <taxon>Magnoliopsida</taxon>
        <taxon>Ranunculales</taxon>
        <taxon>Menispermaceae</taxon>
        <taxon>Menispermoideae</taxon>
        <taxon>Cissampelideae</taxon>
        <taxon>Stephania</taxon>
    </lineage>
</organism>
<dbReference type="EMBL" id="JBBNAF010000005">
    <property type="protein sequence ID" value="KAK9142403.1"/>
    <property type="molecule type" value="Genomic_DNA"/>
</dbReference>
<dbReference type="PANTHER" id="PTHR31589">
    <property type="entry name" value="PROTEIN, PUTATIVE (DUF239)-RELATED-RELATED"/>
    <property type="match status" value="1"/>
</dbReference>
<dbReference type="Pfam" id="PF03080">
    <property type="entry name" value="Neprosin"/>
    <property type="match status" value="1"/>
</dbReference>
<dbReference type="Proteomes" id="UP001420932">
    <property type="component" value="Unassembled WGS sequence"/>
</dbReference>
<gene>
    <name evidence="2" type="ORF">Syun_011803</name>
</gene>